<dbReference type="OrthoDB" id="8048523at2759"/>
<organism evidence="9 10">
    <name type="scientific">Polytolypa hystricis (strain UAMH7299)</name>
    <dbReference type="NCBI Taxonomy" id="1447883"/>
    <lineage>
        <taxon>Eukaryota</taxon>
        <taxon>Fungi</taxon>
        <taxon>Dikarya</taxon>
        <taxon>Ascomycota</taxon>
        <taxon>Pezizomycotina</taxon>
        <taxon>Eurotiomycetes</taxon>
        <taxon>Eurotiomycetidae</taxon>
        <taxon>Onygenales</taxon>
        <taxon>Onygenales incertae sedis</taxon>
        <taxon>Polytolypa</taxon>
    </lineage>
</organism>
<gene>
    <name evidence="9" type="ORF">AJ80_05906</name>
</gene>
<keyword evidence="4 8" id="KW-0472">Membrane</keyword>
<evidence type="ECO:0000256" key="6">
    <source>
        <dbReference type="ARBA" id="ARBA00050768"/>
    </source>
</evidence>
<keyword evidence="10" id="KW-1185">Reference proteome</keyword>
<feature type="transmembrane region" description="Helical" evidence="8">
    <location>
        <begin position="347"/>
        <end position="371"/>
    </location>
</feature>
<dbReference type="GO" id="GO:0015174">
    <property type="term" value="F:basic amino acid transmembrane transporter activity"/>
    <property type="evidence" value="ECO:0007669"/>
    <property type="project" value="TreeGrafter"/>
</dbReference>
<dbReference type="PANTHER" id="PTHR16201:SF34">
    <property type="entry name" value="LYSOSOMAL AMINO ACID TRANSPORTER 1"/>
    <property type="match status" value="1"/>
</dbReference>
<feature type="transmembrane region" description="Helical" evidence="8">
    <location>
        <begin position="298"/>
        <end position="316"/>
    </location>
</feature>
<dbReference type="InterPro" id="IPR051415">
    <property type="entry name" value="LAAT-1"/>
</dbReference>
<protein>
    <recommendedName>
        <fullName evidence="11">PQ loop repeat protein</fullName>
    </recommendedName>
</protein>
<evidence type="ECO:0000256" key="5">
    <source>
        <dbReference type="ARBA" id="ARBA00038039"/>
    </source>
</evidence>
<evidence type="ECO:0000256" key="4">
    <source>
        <dbReference type="ARBA" id="ARBA00023136"/>
    </source>
</evidence>
<feature type="compositionally biased region" description="Low complexity" evidence="7">
    <location>
        <begin position="165"/>
        <end position="177"/>
    </location>
</feature>
<dbReference type="InterPro" id="IPR006603">
    <property type="entry name" value="PQ-loop_rpt"/>
</dbReference>
<dbReference type="Proteomes" id="UP000224634">
    <property type="component" value="Unassembled WGS sequence"/>
</dbReference>
<dbReference type="FunFam" id="1.20.1280.290:FF:000009">
    <property type="entry name" value="PQ loop repeat family protein"/>
    <property type="match status" value="1"/>
</dbReference>
<evidence type="ECO:0000256" key="2">
    <source>
        <dbReference type="ARBA" id="ARBA00022692"/>
    </source>
</evidence>
<dbReference type="EMBL" id="PDNA01000093">
    <property type="protein sequence ID" value="PGH14461.1"/>
    <property type="molecule type" value="Genomic_DNA"/>
</dbReference>
<evidence type="ECO:0008006" key="11">
    <source>
        <dbReference type="Google" id="ProtNLM"/>
    </source>
</evidence>
<feature type="region of interest" description="Disordered" evidence="7">
    <location>
        <begin position="162"/>
        <end position="201"/>
    </location>
</feature>
<feature type="transmembrane region" description="Helical" evidence="8">
    <location>
        <begin position="77"/>
        <end position="96"/>
    </location>
</feature>
<keyword evidence="2 8" id="KW-0812">Transmembrane</keyword>
<proteinExistence type="inferred from homology"/>
<dbReference type="SMART" id="SM00679">
    <property type="entry name" value="CTNS"/>
    <property type="match status" value="2"/>
</dbReference>
<feature type="transmembrane region" description="Helical" evidence="8">
    <location>
        <begin position="102"/>
        <end position="124"/>
    </location>
</feature>
<comment type="similarity">
    <text evidence="5">Belongs to the laat-1 family.</text>
</comment>
<comment type="catalytic activity">
    <reaction evidence="6">
        <text>L-histidine(out) + L-arginine(in) = L-histidine(in) + L-arginine(out)</text>
        <dbReference type="Rhea" id="RHEA:71063"/>
        <dbReference type="ChEBI" id="CHEBI:32682"/>
        <dbReference type="ChEBI" id="CHEBI:57595"/>
    </reaction>
</comment>
<keyword evidence="3 8" id="KW-1133">Transmembrane helix</keyword>
<dbReference type="Gene3D" id="1.20.1280.290">
    <property type="match status" value="2"/>
</dbReference>
<evidence type="ECO:0000256" key="7">
    <source>
        <dbReference type="SAM" id="MobiDB-lite"/>
    </source>
</evidence>
<sequence>MPSSWVNSPFTASLPDHCEPTSAFLVTISSYLHICIPTPLALLSSTLGAFSIVSWLFAQLPQIYKNYNLQSTSGLSVYFLVEWCLGDSTNLLGSIFTHQAGWQITIASYYVLVDVVLVFQYYWYTYYKPWRLSKVSYSTISGGGGNSDVWDGIVPSGGSYIRQMSPSSSTRSSEPKSIAGRKGPGLDYKSSPSYASPYEKTGTSSRTIIRTVGTSNISPFASPRTVLFISMLCAVLANASSASHVSGDLHALEKSPESATQLAGRISSWLSTVLYLGSRLPQLYKNHRRKSTSGLSPLLFFAAFCGNFFYSSSLLTNPNAWSDLPPYGGGGWAGPEGNNRAEWTGRAIPFFLGAAGVLALDAAMGAQFLMYREQSEDIVMKVRNTRNGRRRSQWRRVSGWLPGWIPSISPERKAASEESQGLLQHEQTRYDTV</sequence>
<reference evidence="9 10" key="1">
    <citation type="submission" date="2017-10" db="EMBL/GenBank/DDBJ databases">
        <title>Comparative genomics in systemic dimorphic fungi from Ajellomycetaceae.</title>
        <authorList>
            <person name="Munoz J.F."/>
            <person name="Mcewen J.G."/>
            <person name="Clay O.K."/>
            <person name="Cuomo C.A."/>
        </authorList>
    </citation>
    <scope>NUCLEOTIDE SEQUENCE [LARGE SCALE GENOMIC DNA]</scope>
    <source>
        <strain evidence="9 10">UAMH7299</strain>
    </source>
</reference>
<dbReference type="AlphaFoldDB" id="A0A2B7Y0A8"/>
<dbReference type="STRING" id="1447883.A0A2B7Y0A8"/>
<dbReference type="GO" id="GO:0034488">
    <property type="term" value="P:basic amino acid transmembrane export from vacuole"/>
    <property type="evidence" value="ECO:0007669"/>
    <property type="project" value="TreeGrafter"/>
</dbReference>
<evidence type="ECO:0000313" key="9">
    <source>
        <dbReference type="EMBL" id="PGH14461.1"/>
    </source>
</evidence>
<comment type="caution">
    <text evidence="9">The sequence shown here is derived from an EMBL/GenBank/DDBJ whole genome shotgun (WGS) entry which is preliminary data.</text>
</comment>
<name>A0A2B7Y0A8_POLH7</name>
<accession>A0A2B7Y0A8</accession>
<dbReference type="Pfam" id="PF04193">
    <property type="entry name" value="PQ-loop"/>
    <property type="match status" value="2"/>
</dbReference>
<evidence type="ECO:0000313" key="10">
    <source>
        <dbReference type="Proteomes" id="UP000224634"/>
    </source>
</evidence>
<feature type="transmembrane region" description="Helical" evidence="8">
    <location>
        <begin position="31"/>
        <end position="57"/>
    </location>
</feature>
<evidence type="ECO:0000256" key="3">
    <source>
        <dbReference type="ARBA" id="ARBA00022989"/>
    </source>
</evidence>
<evidence type="ECO:0000256" key="1">
    <source>
        <dbReference type="ARBA" id="ARBA00004141"/>
    </source>
</evidence>
<comment type="subcellular location">
    <subcellularLocation>
        <location evidence="1">Membrane</location>
        <topology evidence="1">Multi-pass membrane protein</topology>
    </subcellularLocation>
</comment>
<dbReference type="GO" id="GO:0000329">
    <property type="term" value="C:fungal-type vacuole membrane"/>
    <property type="evidence" value="ECO:0007669"/>
    <property type="project" value="TreeGrafter"/>
</dbReference>
<evidence type="ECO:0000256" key="8">
    <source>
        <dbReference type="SAM" id="Phobius"/>
    </source>
</evidence>
<dbReference type="PANTHER" id="PTHR16201">
    <property type="entry name" value="SEVEN TRANSMEMBRANE PROTEIN 1-RELATED"/>
    <property type="match status" value="1"/>
</dbReference>